<sequence>MALITLPAHHNNGPTPATCEGHHRSTPTAATSSTTLLAAALNITDASSSNNELIRLPPSKTGTLGVLLKRTLELCHALRCGSLSSVTSDNDSMLSIRGTPSTLVLISGMRTTTLFQRLPYLPRADAYVSESGGTIFYLLSCAIG</sequence>
<reference evidence="2 3" key="1">
    <citation type="submission" date="2024-10" db="EMBL/GenBank/DDBJ databases">
        <title>Updated reference genomes for cyclostephanoid diatoms.</title>
        <authorList>
            <person name="Roberts W.R."/>
            <person name="Alverson A.J."/>
        </authorList>
    </citation>
    <scope>NUCLEOTIDE SEQUENCE [LARGE SCALE GENOMIC DNA]</scope>
    <source>
        <strain evidence="2 3">AJA010-31</strain>
    </source>
</reference>
<feature type="region of interest" description="Disordered" evidence="1">
    <location>
        <begin position="1"/>
        <end position="28"/>
    </location>
</feature>
<name>A0ABD3NWY6_9STRA</name>
<organism evidence="2 3">
    <name type="scientific">Cyclotella atomus</name>
    <dbReference type="NCBI Taxonomy" id="382360"/>
    <lineage>
        <taxon>Eukaryota</taxon>
        <taxon>Sar</taxon>
        <taxon>Stramenopiles</taxon>
        <taxon>Ochrophyta</taxon>
        <taxon>Bacillariophyta</taxon>
        <taxon>Coscinodiscophyceae</taxon>
        <taxon>Thalassiosirophycidae</taxon>
        <taxon>Stephanodiscales</taxon>
        <taxon>Stephanodiscaceae</taxon>
        <taxon>Cyclotella</taxon>
    </lineage>
</organism>
<evidence type="ECO:0000313" key="2">
    <source>
        <dbReference type="EMBL" id="KAL3778665.1"/>
    </source>
</evidence>
<evidence type="ECO:0000256" key="1">
    <source>
        <dbReference type="SAM" id="MobiDB-lite"/>
    </source>
</evidence>
<dbReference type="Proteomes" id="UP001530400">
    <property type="component" value="Unassembled WGS sequence"/>
</dbReference>
<dbReference type="AlphaFoldDB" id="A0ABD3NWY6"/>
<proteinExistence type="predicted"/>
<dbReference type="EMBL" id="JALLPJ020000975">
    <property type="protein sequence ID" value="KAL3778665.1"/>
    <property type="molecule type" value="Genomic_DNA"/>
</dbReference>
<accession>A0ABD3NWY6</accession>
<gene>
    <name evidence="2" type="ORF">ACHAWO_011652</name>
</gene>
<keyword evidence="3" id="KW-1185">Reference proteome</keyword>
<comment type="caution">
    <text evidence="2">The sequence shown here is derived from an EMBL/GenBank/DDBJ whole genome shotgun (WGS) entry which is preliminary data.</text>
</comment>
<protein>
    <submittedName>
        <fullName evidence="2">Uncharacterized protein</fullName>
    </submittedName>
</protein>
<evidence type="ECO:0000313" key="3">
    <source>
        <dbReference type="Proteomes" id="UP001530400"/>
    </source>
</evidence>